<dbReference type="VEuPathDB" id="CryptoDB:Cvel_8908"/>
<accession>A0A0G4HW08</accession>
<evidence type="ECO:0000313" key="2">
    <source>
        <dbReference type="EMBL" id="CEM48577.1"/>
    </source>
</evidence>
<name>A0A0G4HW08_9ALVE</name>
<dbReference type="AlphaFoldDB" id="A0A0G4HW08"/>
<organism evidence="2">
    <name type="scientific">Chromera velia CCMP2878</name>
    <dbReference type="NCBI Taxonomy" id="1169474"/>
    <lineage>
        <taxon>Eukaryota</taxon>
        <taxon>Sar</taxon>
        <taxon>Alveolata</taxon>
        <taxon>Colpodellida</taxon>
        <taxon>Chromeraceae</taxon>
        <taxon>Chromera</taxon>
    </lineage>
</organism>
<feature type="compositionally biased region" description="Basic and acidic residues" evidence="1">
    <location>
        <begin position="34"/>
        <end position="102"/>
    </location>
</feature>
<protein>
    <submittedName>
        <fullName evidence="2">Uncharacterized protein</fullName>
    </submittedName>
</protein>
<sequence length="121" mass="13794">MLWEVVHRENSDGKNPESDGSVVRVGPLPRLPLRGREKPIRDSTLRDMDRGEKDNVDRQIKLMEGKMGGRDGKVRVGPREGLSLRREKGEQEREETGKENGEGPRNAEAYCREQQGVMVKR</sequence>
<feature type="region of interest" description="Disordered" evidence="1">
    <location>
        <begin position="1"/>
        <end position="121"/>
    </location>
</feature>
<gene>
    <name evidence="2" type="ORF">Cvel_8908</name>
</gene>
<reference evidence="2" key="1">
    <citation type="submission" date="2014-11" db="EMBL/GenBank/DDBJ databases">
        <authorList>
            <person name="Otto D Thomas"/>
            <person name="Naeem Raeece"/>
        </authorList>
    </citation>
    <scope>NUCLEOTIDE SEQUENCE</scope>
</reference>
<feature type="compositionally biased region" description="Basic and acidic residues" evidence="1">
    <location>
        <begin position="1"/>
        <end position="17"/>
    </location>
</feature>
<evidence type="ECO:0000256" key="1">
    <source>
        <dbReference type="SAM" id="MobiDB-lite"/>
    </source>
</evidence>
<proteinExistence type="predicted"/>
<dbReference type="EMBL" id="CDMZ01004078">
    <property type="protein sequence ID" value="CEM48577.1"/>
    <property type="molecule type" value="Genomic_DNA"/>
</dbReference>